<feature type="transmembrane region" description="Helical" evidence="6">
    <location>
        <begin position="396"/>
        <end position="413"/>
    </location>
</feature>
<name>A0A3E1NJP9_9BACT</name>
<feature type="transmembrane region" description="Helical" evidence="6">
    <location>
        <begin position="299"/>
        <end position="323"/>
    </location>
</feature>
<accession>A0A3E1NJP9</accession>
<dbReference type="GO" id="GO:0005886">
    <property type="term" value="C:plasma membrane"/>
    <property type="evidence" value="ECO:0007669"/>
    <property type="project" value="UniProtKB-SubCell"/>
</dbReference>
<dbReference type="RefSeq" id="WP_116847409.1">
    <property type="nucleotide sequence ID" value="NZ_QTJU01000003.1"/>
</dbReference>
<feature type="transmembrane region" description="Helical" evidence="6">
    <location>
        <begin position="478"/>
        <end position="497"/>
    </location>
</feature>
<keyword evidence="5 6" id="KW-0472">Membrane</keyword>
<sequence length="544" mass="57835">MNQPTNQKTNGGALATLVLVFFFWGFLAASNGIFIPFCKSHFGLNQLQSQLIDSSFYGAYFIGSLVLYLASTRIGYDILNKIGYKKGIIYGLLISIIGACCMIPAVQSGQYALILGAFFIIALGFSLQQTAANPFAIALGSPATGAHRLSLAGGVNSLGTTIGPIIVTLVIFGTVAATDEQKANASLGSINTLYIILAAVFLLVTGIFAIAKMPRVNSDEPFETTSKATRAMLGITGVVAAAIVVGYFLPDESASANAKLYKFILLLAIVIGVIGILVSANKSAERNHDGWGAMKYPQLVLGMIGIFMYVGVEVTIQSNLGALLKLDSFGGYDESKISHFVSLYWGSLMIGRWTSAITVFNFKPGVKKIMTVVVPFVAFGVVLLVNHISGNNVSDLYMYAICVAVLIVANFIAEEKPAKLLLVLGVLGVIAMLVGLSFTGRVGLYAFLSGGLVCSIMWPSIFALAVTGLGKYTSQGSAFLIMMILGGAIIPPLQGSLADMLDIHTSYIVPVFCFAYMIFFAWKVSQILKKQGIDINNISSEGGH</sequence>
<feature type="transmembrane region" description="Helical" evidence="6">
    <location>
        <begin position="111"/>
        <end position="128"/>
    </location>
</feature>
<dbReference type="SUPFAM" id="SSF103473">
    <property type="entry name" value="MFS general substrate transporter"/>
    <property type="match status" value="1"/>
</dbReference>
<evidence type="ECO:0000256" key="1">
    <source>
        <dbReference type="ARBA" id="ARBA00004429"/>
    </source>
</evidence>
<dbReference type="InterPro" id="IPR050375">
    <property type="entry name" value="MFS_TsgA-like"/>
</dbReference>
<dbReference type="AlphaFoldDB" id="A0A3E1NJP9"/>
<organism evidence="7 8">
    <name type="scientific">Deminuibacter soli</name>
    <dbReference type="NCBI Taxonomy" id="2291815"/>
    <lineage>
        <taxon>Bacteria</taxon>
        <taxon>Pseudomonadati</taxon>
        <taxon>Bacteroidota</taxon>
        <taxon>Chitinophagia</taxon>
        <taxon>Chitinophagales</taxon>
        <taxon>Chitinophagaceae</taxon>
        <taxon>Deminuibacter</taxon>
    </lineage>
</organism>
<feature type="transmembrane region" description="Helical" evidence="6">
    <location>
        <begin position="231"/>
        <end position="249"/>
    </location>
</feature>
<keyword evidence="4 6" id="KW-1133">Transmembrane helix</keyword>
<feature type="transmembrane region" description="Helical" evidence="6">
    <location>
        <begin position="369"/>
        <end position="390"/>
    </location>
</feature>
<feature type="transmembrane region" description="Helical" evidence="6">
    <location>
        <begin position="420"/>
        <end position="438"/>
    </location>
</feature>
<evidence type="ECO:0000256" key="5">
    <source>
        <dbReference type="ARBA" id="ARBA00023136"/>
    </source>
</evidence>
<dbReference type="PANTHER" id="PTHR43702:SF3">
    <property type="entry name" value="PROTEIN TSGA"/>
    <property type="match status" value="1"/>
</dbReference>
<keyword evidence="8" id="KW-1185">Reference proteome</keyword>
<feature type="transmembrane region" description="Helical" evidence="6">
    <location>
        <begin position="149"/>
        <end position="172"/>
    </location>
</feature>
<feature type="transmembrane region" description="Helical" evidence="6">
    <location>
        <begin position="503"/>
        <end position="522"/>
    </location>
</feature>
<dbReference type="Gene3D" id="1.20.1250.20">
    <property type="entry name" value="MFS general substrate transporter like domains"/>
    <property type="match status" value="2"/>
</dbReference>
<feature type="transmembrane region" description="Helical" evidence="6">
    <location>
        <begin position="57"/>
        <end position="76"/>
    </location>
</feature>
<gene>
    <name evidence="7" type="ORF">DXN05_11615</name>
</gene>
<dbReference type="PANTHER" id="PTHR43702">
    <property type="entry name" value="L-FUCOSE-PROTON SYMPORTER"/>
    <property type="match status" value="1"/>
</dbReference>
<reference evidence="7 8" key="1">
    <citation type="submission" date="2018-08" db="EMBL/GenBank/DDBJ databases">
        <title>Chitinophagaceae sp. K23C18032701, a novel bacterium isolated from forest soil.</title>
        <authorList>
            <person name="Wang C."/>
        </authorList>
    </citation>
    <scope>NUCLEOTIDE SEQUENCE [LARGE SCALE GENOMIC DNA]</scope>
    <source>
        <strain evidence="7 8">K23C18032701</strain>
    </source>
</reference>
<evidence type="ECO:0000256" key="4">
    <source>
        <dbReference type="ARBA" id="ARBA00022989"/>
    </source>
</evidence>
<dbReference type="Proteomes" id="UP000261284">
    <property type="component" value="Unassembled WGS sequence"/>
</dbReference>
<evidence type="ECO:0000256" key="6">
    <source>
        <dbReference type="SAM" id="Phobius"/>
    </source>
</evidence>
<feature type="transmembrane region" description="Helical" evidence="6">
    <location>
        <begin position="343"/>
        <end position="362"/>
    </location>
</feature>
<keyword evidence="3 6" id="KW-0812">Transmembrane</keyword>
<dbReference type="GO" id="GO:0022857">
    <property type="term" value="F:transmembrane transporter activity"/>
    <property type="evidence" value="ECO:0007669"/>
    <property type="project" value="InterPro"/>
</dbReference>
<feature type="transmembrane region" description="Helical" evidence="6">
    <location>
        <begin position="444"/>
        <end position="466"/>
    </location>
</feature>
<comment type="caution">
    <text evidence="7">The sequence shown here is derived from an EMBL/GenBank/DDBJ whole genome shotgun (WGS) entry which is preliminary data.</text>
</comment>
<dbReference type="OrthoDB" id="9786665at2"/>
<evidence type="ECO:0000256" key="3">
    <source>
        <dbReference type="ARBA" id="ARBA00022692"/>
    </source>
</evidence>
<protein>
    <submittedName>
        <fullName evidence="7">MFS transporter</fullName>
    </submittedName>
</protein>
<keyword evidence="2" id="KW-1003">Cell membrane</keyword>
<evidence type="ECO:0000256" key="2">
    <source>
        <dbReference type="ARBA" id="ARBA00022475"/>
    </source>
</evidence>
<feature type="transmembrane region" description="Helical" evidence="6">
    <location>
        <begin position="12"/>
        <end position="37"/>
    </location>
</feature>
<comment type="subcellular location">
    <subcellularLocation>
        <location evidence="1">Cell inner membrane</location>
        <topology evidence="1">Multi-pass membrane protein</topology>
    </subcellularLocation>
</comment>
<evidence type="ECO:0000313" key="7">
    <source>
        <dbReference type="EMBL" id="RFM28163.1"/>
    </source>
</evidence>
<dbReference type="InterPro" id="IPR011701">
    <property type="entry name" value="MFS"/>
</dbReference>
<feature type="transmembrane region" description="Helical" evidence="6">
    <location>
        <begin position="192"/>
        <end position="211"/>
    </location>
</feature>
<dbReference type="InterPro" id="IPR036259">
    <property type="entry name" value="MFS_trans_sf"/>
</dbReference>
<feature type="transmembrane region" description="Helical" evidence="6">
    <location>
        <begin position="88"/>
        <end position="105"/>
    </location>
</feature>
<evidence type="ECO:0000313" key="8">
    <source>
        <dbReference type="Proteomes" id="UP000261284"/>
    </source>
</evidence>
<feature type="transmembrane region" description="Helical" evidence="6">
    <location>
        <begin position="261"/>
        <end position="278"/>
    </location>
</feature>
<proteinExistence type="predicted"/>
<dbReference type="Pfam" id="PF07690">
    <property type="entry name" value="MFS_1"/>
    <property type="match status" value="1"/>
</dbReference>
<dbReference type="EMBL" id="QTJU01000003">
    <property type="protein sequence ID" value="RFM28163.1"/>
    <property type="molecule type" value="Genomic_DNA"/>
</dbReference>